<dbReference type="InterPro" id="IPR023828">
    <property type="entry name" value="Peptidase_S8_Ser-AS"/>
</dbReference>
<evidence type="ECO:0008006" key="14">
    <source>
        <dbReference type="Google" id="ProtNLM"/>
    </source>
</evidence>
<evidence type="ECO:0000259" key="11">
    <source>
        <dbReference type="Pfam" id="PF22148"/>
    </source>
</evidence>
<accession>A0A4U3LQY9</accession>
<dbReference type="GO" id="GO:0006508">
    <property type="term" value="P:proteolysis"/>
    <property type="evidence" value="ECO:0007669"/>
    <property type="project" value="UniProtKB-KW"/>
</dbReference>
<evidence type="ECO:0000313" key="12">
    <source>
        <dbReference type="EMBL" id="TKK77026.1"/>
    </source>
</evidence>
<gene>
    <name evidence="12" type="ORF">FDA38_29940</name>
</gene>
<keyword evidence="13" id="KW-1185">Reference proteome</keyword>
<evidence type="ECO:0000259" key="9">
    <source>
        <dbReference type="Pfam" id="PF00082"/>
    </source>
</evidence>
<dbReference type="InterPro" id="IPR013783">
    <property type="entry name" value="Ig-like_fold"/>
</dbReference>
<keyword evidence="2 6" id="KW-0645">Protease</keyword>
<dbReference type="Pfam" id="PF22148">
    <property type="entry name" value="Fervidolysin_NPro-like"/>
    <property type="match status" value="1"/>
</dbReference>
<feature type="domain" description="SbsA Ig-like" evidence="10">
    <location>
        <begin position="546"/>
        <end position="647"/>
    </location>
</feature>
<dbReference type="GO" id="GO:0004252">
    <property type="term" value="F:serine-type endopeptidase activity"/>
    <property type="evidence" value="ECO:0007669"/>
    <property type="project" value="UniProtKB-UniRule"/>
</dbReference>
<evidence type="ECO:0000256" key="4">
    <source>
        <dbReference type="ARBA" id="ARBA00022801"/>
    </source>
</evidence>
<dbReference type="InterPro" id="IPR015500">
    <property type="entry name" value="Peptidase_S8_subtilisin-rel"/>
</dbReference>
<dbReference type="InterPro" id="IPR036852">
    <property type="entry name" value="Peptidase_S8/S53_dom_sf"/>
</dbReference>
<dbReference type="Pfam" id="PF13205">
    <property type="entry name" value="Big_5"/>
    <property type="match status" value="1"/>
</dbReference>
<dbReference type="SUPFAM" id="SSF52743">
    <property type="entry name" value="Subtilisin-like"/>
    <property type="match status" value="1"/>
</dbReference>
<dbReference type="PANTHER" id="PTHR43806">
    <property type="entry name" value="PEPTIDASE S8"/>
    <property type="match status" value="1"/>
</dbReference>
<keyword evidence="5 6" id="KW-0720">Serine protease</keyword>
<evidence type="ECO:0000256" key="1">
    <source>
        <dbReference type="ARBA" id="ARBA00011073"/>
    </source>
</evidence>
<evidence type="ECO:0000256" key="2">
    <source>
        <dbReference type="ARBA" id="ARBA00022670"/>
    </source>
</evidence>
<dbReference type="Proteomes" id="UP000305836">
    <property type="component" value="Unassembled WGS sequence"/>
</dbReference>
<organism evidence="12 13">
    <name type="scientific">Kribbella jiaozuonensis</name>
    <dbReference type="NCBI Taxonomy" id="2575441"/>
    <lineage>
        <taxon>Bacteria</taxon>
        <taxon>Bacillati</taxon>
        <taxon>Actinomycetota</taxon>
        <taxon>Actinomycetes</taxon>
        <taxon>Propionibacteriales</taxon>
        <taxon>Kribbellaceae</taxon>
        <taxon>Kribbella</taxon>
    </lineage>
</organism>
<evidence type="ECO:0000256" key="7">
    <source>
        <dbReference type="RuleBase" id="RU003355"/>
    </source>
</evidence>
<dbReference type="Gene3D" id="2.60.120.380">
    <property type="match status" value="1"/>
</dbReference>
<dbReference type="PROSITE" id="PS51892">
    <property type="entry name" value="SUBTILASE"/>
    <property type="match status" value="1"/>
</dbReference>
<feature type="domain" description="Peptidase S8/S53" evidence="9">
    <location>
        <begin position="132"/>
        <end position="381"/>
    </location>
</feature>
<keyword evidence="4 6" id="KW-0378">Hydrolase</keyword>
<dbReference type="GO" id="GO:0005975">
    <property type="term" value="P:carbohydrate metabolic process"/>
    <property type="evidence" value="ECO:0007669"/>
    <property type="project" value="UniProtKB-ARBA"/>
</dbReference>
<evidence type="ECO:0000256" key="3">
    <source>
        <dbReference type="ARBA" id="ARBA00022729"/>
    </source>
</evidence>
<keyword evidence="3" id="KW-0732">Signal</keyword>
<evidence type="ECO:0000256" key="8">
    <source>
        <dbReference type="SAM" id="MobiDB-lite"/>
    </source>
</evidence>
<dbReference type="Gene3D" id="2.60.40.10">
    <property type="entry name" value="Immunoglobulins"/>
    <property type="match status" value="1"/>
</dbReference>
<feature type="active site" description="Charge relay system" evidence="6">
    <location>
        <position position="333"/>
    </location>
</feature>
<dbReference type="AlphaFoldDB" id="A0A4U3LQY9"/>
<dbReference type="InterPro" id="IPR050131">
    <property type="entry name" value="Peptidase_S8_subtilisin-like"/>
</dbReference>
<feature type="active site" description="Charge relay system" evidence="6">
    <location>
        <position position="139"/>
    </location>
</feature>
<dbReference type="Pfam" id="PF00082">
    <property type="entry name" value="Peptidase_S8"/>
    <property type="match status" value="1"/>
</dbReference>
<sequence length="935" mass="96764">MTGSSGSAAQPKPYRPPFTAHPSAAAEFEPNAVMVKFKPKATTSARRAAVSKAGGSTEGSVASNVVKIKGELSAPDLLKKLKADPNVELASLNYKRYISAVPNDEYYNTDQKTYLGTARVPQAWDLSKSTGNQTVAVLDTGVDAGHPDLVGHLVAGYNATSPNRGPIDDNGHGTMTLGIIAAAANNGVGVAGVGWNVKAMPVKVLDSNGGGYDVDIAEGIDWAAAHGAKVINMSLGGPGDNPVLHDAVKRAVAGGVTVVVAAGNSGTDELQYPAAYPEAIAVAATNAGGVLTDFSSYGDWVDVAAPGWNILSTGARNLTPPEYAPYWYCTGTSCSAPIVTGIAALVKNKWPSFTPDQVAQRLEVLARDAGPRGIDPYYGHGIVDAYAALGGRFAPDFPVNPEDNLDQPSRSFPVAVPAGGSKSVTSTISVEGDVDWYQVTSATNRNLKVSVTGPLFSCAYSVNFGPRIDVYNGSLLPLGHAVNPYPSTPTDPATGCPTATTLTASVNVSASDVTFIAVRNDNGSRDTRKYTLTVSEEGAGSTPSGTAYPVVDVKPNDLSAAAPLTTTPLVMFARTVVAGSVNPTTVRLLNGRTGTAVGAMIAFDAGTRLATIKPTVPLLDNTPYRIVVNGVQGDGGTLAPFTSVFSTVDQGPAAAGAFDATGAYLAANLSWKVPPTGDLDQVIVRRNPTSKPPTSTTGTLVYAGTGSAVKDTGLAQGVTYTYAAWVKDRGGKVSPAATTQLLGMKTGISTTSTSINYGGTITLRGSTLRIDNKAYAGLPTNLYVRPKNSSKFTLLAALKTSATGTVSFAYKPSVSSVFMMTFPGNTDLMGTRTPDITVNVAPTISATMTPTSIKLGSTTAISGYVAPPHAGQSVYLQQYGNKVWKSIASLKLTSSGKYAFGIRPATRGQIAYRIWFPGDADHAQAFSATKIATIS</sequence>
<evidence type="ECO:0000256" key="6">
    <source>
        <dbReference type="PROSITE-ProRule" id="PRU01240"/>
    </source>
</evidence>
<proteinExistence type="inferred from homology"/>
<evidence type="ECO:0000313" key="13">
    <source>
        <dbReference type="Proteomes" id="UP000305836"/>
    </source>
</evidence>
<dbReference type="PROSITE" id="PS00136">
    <property type="entry name" value="SUBTILASE_ASP"/>
    <property type="match status" value="1"/>
</dbReference>
<name>A0A4U3LQY9_9ACTN</name>
<dbReference type="InterPro" id="IPR023827">
    <property type="entry name" value="Peptidase_S8_Asp-AS"/>
</dbReference>
<evidence type="ECO:0000259" key="10">
    <source>
        <dbReference type="Pfam" id="PF13205"/>
    </source>
</evidence>
<dbReference type="PANTHER" id="PTHR43806:SF11">
    <property type="entry name" value="CEREVISIN-RELATED"/>
    <property type="match status" value="1"/>
</dbReference>
<dbReference type="InterPro" id="IPR000209">
    <property type="entry name" value="Peptidase_S8/S53_dom"/>
</dbReference>
<dbReference type="Gene3D" id="3.40.50.200">
    <property type="entry name" value="Peptidase S8/S53 domain"/>
    <property type="match status" value="1"/>
</dbReference>
<feature type="active site" description="Charge relay system" evidence="6">
    <location>
        <position position="172"/>
    </location>
</feature>
<feature type="region of interest" description="Disordered" evidence="8">
    <location>
        <begin position="1"/>
        <end position="25"/>
    </location>
</feature>
<comment type="similarity">
    <text evidence="1 6 7">Belongs to the peptidase S8 family.</text>
</comment>
<feature type="domain" description="Fervidolysin-like N-terminal prodomain" evidence="11">
    <location>
        <begin position="17"/>
        <end position="93"/>
    </location>
</feature>
<reference evidence="12 13" key="1">
    <citation type="submission" date="2019-04" db="EMBL/GenBank/DDBJ databases">
        <title>Kribbella sp. NEAU-THZ 27 nov., a novel actinomycete isolated from soil.</title>
        <authorList>
            <person name="Duan L."/>
        </authorList>
    </citation>
    <scope>NUCLEOTIDE SEQUENCE [LARGE SCALE GENOMIC DNA]</scope>
    <source>
        <strain evidence="13">NEAU-THZ27</strain>
    </source>
</reference>
<evidence type="ECO:0000256" key="5">
    <source>
        <dbReference type="ARBA" id="ARBA00022825"/>
    </source>
</evidence>
<dbReference type="PROSITE" id="PS00138">
    <property type="entry name" value="SUBTILASE_SER"/>
    <property type="match status" value="1"/>
</dbReference>
<comment type="caution">
    <text evidence="12">The sequence shown here is derived from an EMBL/GenBank/DDBJ whole genome shotgun (WGS) entry which is preliminary data.</text>
</comment>
<dbReference type="EMBL" id="SZPZ01000004">
    <property type="protein sequence ID" value="TKK77026.1"/>
    <property type="molecule type" value="Genomic_DNA"/>
</dbReference>
<dbReference type="PRINTS" id="PR00723">
    <property type="entry name" value="SUBTILISIN"/>
</dbReference>
<dbReference type="InterPro" id="IPR032812">
    <property type="entry name" value="SbsA_Ig"/>
</dbReference>
<protein>
    <recommendedName>
        <fullName evidence="14">Ig-like domain-containing protein</fullName>
    </recommendedName>
</protein>
<dbReference type="InterPro" id="IPR054399">
    <property type="entry name" value="Fervidolysin-like_N_prodom"/>
</dbReference>
<dbReference type="OrthoDB" id="5240330at2"/>